<proteinExistence type="inferred from homology"/>
<dbReference type="GO" id="GO:0005829">
    <property type="term" value="C:cytosol"/>
    <property type="evidence" value="ECO:0007669"/>
    <property type="project" value="TreeGrafter"/>
</dbReference>
<dbReference type="PROSITE" id="PS00781">
    <property type="entry name" value="PEPCASE_1"/>
    <property type="match status" value="1"/>
</dbReference>
<comment type="similarity">
    <text evidence="2">Belongs to the PEPCase type 1 family.</text>
</comment>
<dbReference type="InterPro" id="IPR022805">
    <property type="entry name" value="PEP_COase_bac/pln-type"/>
</dbReference>
<protein>
    <recommendedName>
        <fullName evidence="3">phosphoenolpyruvate carboxylase</fullName>
        <ecNumber evidence="3">4.1.1.31</ecNumber>
    </recommendedName>
</protein>
<evidence type="ECO:0000256" key="7">
    <source>
        <dbReference type="ARBA" id="ARBA00048995"/>
    </source>
</evidence>
<dbReference type="EMBL" id="CAEZTU010000002">
    <property type="protein sequence ID" value="CAB4568988.1"/>
    <property type="molecule type" value="Genomic_DNA"/>
</dbReference>
<dbReference type="Gene3D" id="1.20.1440.90">
    <property type="entry name" value="Phosphoenolpyruvate/pyruvate domain"/>
    <property type="match status" value="1"/>
</dbReference>
<reference evidence="8" key="1">
    <citation type="submission" date="2020-05" db="EMBL/GenBank/DDBJ databases">
        <authorList>
            <person name="Chiriac C."/>
            <person name="Salcher M."/>
            <person name="Ghai R."/>
            <person name="Kavagutti S V."/>
        </authorList>
    </citation>
    <scope>NUCLEOTIDE SEQUENCE</scope>
</reference>
<evidence type="ECO:0000256" key="4">
    <source>
        <dbReference type="ARBA" id="ARBA00022842"/>
    </source>
</evidence>
<dbReference type="PROSITE" id="PS00393">
    <property type="entry name" value="PEPCASE_2"/>
    <property type="match status" value="1"/>
</dbReference>
<accession>A0A6J6E6L5</accession>
<keyword evidence="4" id="KW-0460">Magnesium</keyword>
<dbReference type="PANTHER" id="PTHR30523:SF6">
    <property type="entry name" value="PHOSPHOENOLPYRUVATE CARBOXYLASE"/>
    <property type="match status" value="1"/>
</dbReference>
<dbReference type="Pfam" id="PF00311">
    <property type="entry name" value="PEPcase"/>
    <property type="match status" value="1"/>
</dbReference>
<dbReference type="GO" id="GO:0006099">
    <property type="term" value="P:tricarboxylic acid cycle"/>
    <property type="evidence" value="ECO:0007669"/>
    <property type="project" value="InterPro"/>
</dbReference>
<evidence type="ECO:0000313" key="8">
    <source>
        <dbReference type="EMBL" id="CAB4568988.1"/>
    </source>
</evidence>
<dbReference type="PRINTS" id="PR00150">
    <property type="entry name" value="PEPCARBXLASE"/>
</dbReference>
<evidence type="ECO:0000256" key="6">
    <source>
        <dbReference type="ARBA" id="ARBA00023300"/>
    </source>
</evidence>
<dbReference type="InterPro" id="IPR021135">
    <property type="entry name" value="PEP_COase"/>
</dbReference>
<dbReference type="InterPro" id="IPR033129">
    <property type="entry name" value="PEPCASE_His_AS"/>
</dbReference>
<sequence>MTTNGGQDSDALMRSEIHRLGILLGQSLTRQEGPQLFELVEKIRLLSKDKPNEVAQLLAHIDLDSAIKLARAFSVYFHLANITEQFFRSQDRAQERNTNGTWLAQVATRIKEAGIKQDVIEEAFQNLHVRPVFTAHPTEASRRSVLLKLKRIAELLSEKYSTSSLTTVNDDQFSEIIDLLWQTDELRLERPEVLDEARNAMNYLDDAATGALPEVLQELNRIAFELGVGEKLKPTDTPLTFGSWIGGDRDGNPFVTPEVTTNVLTLQRGHAIRVLQLTLKRLADDLSISDRISPADDQLWDSVEKDLTVLSGLDSRMKRINAEEPYRLKISAISHRLEQTRIRFANKAGHVPGVDYGSEKEFVEDLNKLFIALNNERSGLIAQGVLGKALRTAAAIGLQIAKLDVREHSDKHHDALAPLIDRAKIIYKPYAQLTKSERFALLAQELDSPRPLAATAAGTTPSALTDAEAIRTYSTFGAINQALLQYGDDVIDTYIISMTKGPDDLMAAVILAKENGLVDLPAKVAKVNFVPLLETVDELRNAGEILETLLSTPSYRILVSLRDNVQEVMLGYSDSNKDAGITTSQWEIQLAQRKLRDVAVKHGVRLRIFHGRGGTVGRGGGPTHDAILAMPWGVVVGDMKLTEQGEVISDKYLLPQLARENLELLVAATLEATLLHAAARVNQTDLNKWDEVMNKVSLSAQEKYNSLTKDPDLATYFALSTPVEQLADLHLGSRPAKRQANAGIESLRAIPWVFGWTQSRQIIPGWFGVGSGIKAARDAGHDETLRHMAKNWAFFKNFISNVEMTVAKADMKIAQHYVTELVPPEFHHMFEKVKAEYEETKNQILWLTGEKEILDNQISLKKTLQIRDTYLLPLQYLQVSLLKKVRELNQNPENTDPLLRRTLLLTINGIATGLRNTG</sequence>
<gene>
    <name evidence="8" type="ORF">UFOPK1740_00065</name>
</gene>
<dbReference type="GO" id="GO:0008964">
    <property type="term" value="F:phosphoenolpyruvate carboxylase activity"/>
    <property type="evidence" value="ECO:0007669"/>
    <property type="project" value="UniProtKB-EC"/>
</dbReference>
<evidence type="ECO:0000256" key="2">
    <source>
        <dbReference type="ARBA" id="ARBA00008346"/>
    </source>
</evidence>
<keyword evidence="6" id="KW-0120">Carbon dioxide fixation</keyword>
<name>A0A6J6E6L5_9ZZZZ</name>
<comment type="catalytic activity">
    <reaction evidence="7">
        <text>oxaloacetate + phosphate = phosphoenolpyruvate + hydrogencarbonate</text>
        <dbReference type="Rhea" id="RHEA:28370"/>
        <dbReference type="ChEBI" id="CHEBI:16452"/>
        <dbReference type="ChEBI" id="CHEBI:17544"/>
        <dbReference type="ChEBI" id="CHEBI:43474"/>
        <dbReference type="ChEBI" id="CHEBI:58702"/>
        <dbReference type="EC" id="4.1.1.31"/>
    </reaction>
</comment>
<dbReference type="PANTHER" id="PTHR30523">
    <property type="entry name" value="PHOSPHOENOLPYRUVATE CARBOXYLASE"/>
    <property type="match status" value="1"/>
</dbReference>
<evidence type="ECO:0000256" key="1">
    <source>
        <dbReference type="ARBA" id="ARBA00001946"/>
    </source>
</evidence>
<dbReference type="EC" id="4.1.1.31" evidence="3"/>
<keyword evidence="5" id="KW-0456">Lyase</keyword>
<comment type="cofactor">
    <cofactor evidence="1">
        <name>Mg(2+)</name>
        <dbReference type="ChEBI" id="CHEBI:18420"/>
    </cofactor>
</comment>
<dbReference type="AlphaFoldDB" id="A0A6J6E6L5"/>
<dbReference type="HAMAP" id="MF_00595">
    <property type="entry name" value="PEPcase_type1"/>
    <property type="match status" value="1"/>
</dbReference>
<dbReference type="InterPro" id="IPR018129">
    <property type="entry name" value="PEP_COase_Lys_AS"/>
</dbReference>
<dbReference type="InterPro" id="IPR015813">
    <property type="entry name" value="Pyrv/PenolPyrv_kinase-like_dom"/>
</dbReference>
<evidence type="ECO:0000256" key="5">
    <source>
        <dbReference type="ARBA" id="ARBA00023239"/>
    </source>
</evidence>
<evidence type="ECO:0000256" key="3">
    <source>
        <dbReference type="ARBA" id="ARBA00012305"/>
    </source>
</evidence>
<dbReference type="NCBIfam" id="NF000584">
    <property type="entry name" value="PRK00009.1"/>
    <property type="match status" value="1"/>
</dbReference>
<dbReference type="GO" id="GO:0015977">
    <property type="term" value="P:carbon fixation"/>
    <property type="evidence" value="ECO:0007669"/>
    <property type="project" value="UniProtKB-KW"/>
</dbReference>
<organism evidence="8">
    <name type="scientific">freshwater metagenome</name>
    <dbReference type="NCBI Taxonomy" id="449393"/>
    <lineage>
        <taxon>unclassified sequences</taxon>
        <taxon>metagenomes</taxon>
        <taxon>ecological metagenomes</taxon>
    </lineage>
</organism>
<dbReference type="SUPFAM" id="SSF51621">
    <property type="entry name" value="Phosphoenolpyruvate/pyruvate domain"/>
    <property type="match status" value="1"/>
</dbReference>